<evidence type="ECO:0000259" key="2">
    <source>
        <dbReference type="Pfam" id="PF00248"/>
    </source>
</evidence>
<dbReference type="InterPro" id="IPR050791">
    <property type="entry name" value="Aldo-Keto_reductase"/>
</dbReference>
<dbReference type="CDD" id="cd19077">
    <property type="entry name" value="AKR_AKR8A1-2"/>
    <property type="match status" value="1"/>
</dbReference>
<gene>
    <name evidence="3" type="ORF">NADFUDRAFT_24291</name>
</gene>
<dbReference type="STRING" id="857566.A0A1E3PMB9"/>
<organism evidence="3 4">
    <name type="scientific">Nadsonia fulvescens var. elongata DSM 6958</name>
    <dbReference type="NCBI Taxonomy" id="857566"/>
    <lineage>
        <taxon>Eukaryota</taxon>
        <taxon>Fungi</taxon>
        <taxon>Dikarya</taxon>
        <taxon>Ascomycota</taxon>
        <taxon>Saccharomycotina</taxon>
        <taxon>Dipodascomycetes</taxon>
        <taxon>Dipodascales</taxon>
        <taxon>Dipodascales incertae sedis</taxon>
        <taxon>Nadsonia</taxon>
    </lineage>
</organism>
<reference evidence="3 4" key="1">
    <citation type="journal article" date="2016" name="Proc. Natl. Acad. Sci. U.S.A.">
        <title>Comparative genomics of biotechnologically important yeasts.</title>
        <authorList>
            <person name="Riley R."/>
            <person name="Haridas S."/>
            <person name="Wolfe K.H."/>
            <person name="Lopes M.R."/>
            <person name="Hittinger C.T."/>
            <person name="Goeker M."/>
            <person name="Salamov A.A."/>
            <person name="Wisecaver J.H."/>
            <person name="Long T.M."/>
            <person name="Calvey C.H."/>
            <person name="Aerts A.L."/>
            <person name="Barry K.W."/>
            <person name="Choi C."/>
            <person name="Clum A."/>
            <person name="Coughlan A.Y."/>
            <person name="Deshpande S."/>
            <person name="Douglass A.P."/>
            <person name="Hanson S.J."/>
            <person name="Klenk H.-P."/>
            <person name="LaButti K.M."/>
            <person name="Lapidus A."/>
            <person name="Lindquist E.A."/>
            <person name="Lipzen A.M."/>
            <person name="Meier-Kolthoff J.P."/>
            <person name="Ohm R.A."/>
            <person name="Otillar R.P."/>
            <person name="Pangilinan J.L."/>
            <person name="Peng Y."/>
            <person name="Rokas A."/>
            <person name="Rosa C.A."/>
            <person name="Scheuner C."/>
            <person name="Sibirny A.A."/>
            <person name="Slot J.C."/>
            <person name="Stielow J.B."/>
            <person name="Sun H."/>
            <person name="Kurtzman C.P."/>
            <person name="Blackwell M."/>
            <person name="Grigoriev I.V."/>
            <person name="Jeffries T.W."/>
        </authorList>
    </citation>
    <scope>NUCLEOTIDE SEQUENCE [LARGE SCALE GENOMIC DNA]</scope>
    <source>
        <strain evidence="3 4">DSM 6958</strain>
    </source>
</reference>
<dbReference type="Gene3D" id="3.20.20.100">
    <property type="entry name" value="NADP-dependent oxidoreductase domain"/>
    <property type="match status" value="1"/>
</dbReference>
<feature type="domain" description="NADP-dependent oxidoreductase" evidence="2">
    <location>
        <begin position="13"/>
        <end position="312"/>
    </location>
</feature>
<dbReference type="EMBL" id="KV454409">
    <property type="protein sequence ID" value="ODQ66082.1"/>
    <property type="molecule type" value="Genomic_DNA"/>
</dbReference>
<sequence>MAITLCNKEIGSVGFGLMGMTWRPTQTPDKQAFKAMKTALENGCNLWNSGEFYGTDDPNSNLKLISRYFTKYPEDADKVVLSVKGGIDVRTLSPNGSPDKVQESIDNIIRLLNGKKHLDIFECARVDPDTPIEETVGAIAEYVKAGKISGIGLCEVSESSIRRAHAIHPIAAVEAEFSLWSTEILENNVAAVCHELKIPIVAYSPLGRGFLTGQIKSIDDIPENDFRRTMDRFQPENFDKNLVLVQKITDIAKKIGVTPTQLALAWVKYHSNRDNLPVIIPIPGATASNRVIENAESILLEQSNIDEIDEVLKSIIIIGGRYNKHAEHLLYV</sequence>
<proteinExistence type="predicted"/>
<keyword evidence="1" id="KW-0560">Oxidoreductase</keyword>
<accession>A0A1E3PMB9</accession>
<evidence type="ECO:0000256" key="1">
    <source>
        <dbReference type="ARBA" id="ARBA00023002"/>
    </source>
</evidence>
<dbReference type="GO" id="GO:0005737">
    <property type="term" value="C:cytoplasm"/>
    <property type="evidence" value="ECO:0007669"/>
    <property type="project" value="TreeGrafter"/>
</dbReference>
<dbReference type="OrthoDB" id="37537at2759"/>
<evidence type="ECO:0000313" key="3">
    <source>
        <dbReference type="EMBL" id="ODQ66082.1"/>
    </source>
</evidence>
<dbReference type="PANTHER" id="PTHR43625:SF78">
    <property type="entry name" value="PYRIDOXAL REDUCTASE-RELATED"/>
    <property type="match status" value="1"/>
</dbReference>
<dbReference type="Pfam" id="PF00248">
    <property type="entry name" value="Aldo_ket_red"/>
    <property type="match status" value="1"/>
</dbReference>
<name>A0A1E3PMB9_9ASCO</name>
<dbReference type="AlphaFoldDB" id="A0A1E3PMB9"/>
<dbReference type="InterPro" id="IPR023210">
    <property type="entry name" value="NADP_OxRdtase_dom"/>
</dbReference>
<evidence type="ECO:0000313" key="4">
    <source>
        <dbReference type="Proteomes" id="UP000095009"/>
    </source>
</evidence>
<dbReference type="SUPFAM" id="SSF51430">
    <property type="entry name" value="NAD(P)-linked oxidoreductase"/>
    <property type="match status" value="1"/>
</dbReference>
<keyword evidence="4" id="KW-1185">Reference proteome</keyword>
<dbReference type="PANTHER" id="PTHR43625">
    <property type="entry name" value="AFLATOXIN B1 ALDEHYDE REDUCTASE"/>
    <property type="match status" value="1"/>
</dbReference>
<dbReference type="GO" id="GO:0016491">
    <property type="term" value="F:oxidoreductase activity"/>
    <property type="evidence" value="ECO:0007669"/>
    <property type="project" value="UniProtKB-KW"/>
</dbReference>
<dbReference type="Proteomes" id="UP000095009">
    <property type="component" value="Unassembled WGS sequence"/>
</dbReference>
<protein>
    <submittedName>
        <fullName evidence="3">Aldo/keto reductase</fullName>
    </submittedName>
</protein>
<dbReference type="InterPro" id="IPR036812">
    <property type="entry name" value="NAD(P)_OxRdtase_dom_sf"/>
</dbReference>